<evidence type="ECO:0000313" key="2">
    <source>
        <dbReference type="EMBL" id="KKL61750.1"/>
    </source>
</evidence>
<reference evidence="2" key="1">
    <citation type="journal article" date="2015" name="Nature">
        <title>Complex archaea that bridge the gap between prokaryotes and eukaryotes.</title>
        <authorList>
            <person name="Spang A."/>
            <person name="Saw J.H."/>
            <person name="Jorgensen S.L."/>
            <person name="Zaremba-Niedzwiedzka K."/>
            <person name="Martijn J."/>
            <person name="Lind A.E."/>
            <person name="van Eijk R."/>
            <person name="Schleper C."/>
            <person name="Guy L."/>
            <person name="Ettema T.J."/>
        </authorList>
    </citation>
    <scope>NUCLEOTIDE SEQUENCE</scope>
</reference>
<feature type="region of interest" description="Disordered" evidence="1">
    <location>
        <begin position="223"/>
        <end position="253"/>
    </location>
</feature>
<name>A0A0F9FWP2_9ZZZZ</name>
<sequence length="419" mass="45968">MAQADKIMEALQGGPLDIQELKKATGIGEKSMQARLYDLRQKDLVARSEEGEFRALATARPTDEVVVNTRTGEIVEKPADHSGAQTQPVRQPLTGDRARFMELLKDCDVRKGLDTIVESVFTGDPENMAFVLEVLEDSRAMVNSQQRRMIIRHWARYMQSTLPDSIEERLRNPDAAPSAGGGEALMEDIGWKVEKDRDHEFVPKPSGPLTYEKALRHAATMNAVGRSNDDDDDDDDEEEEAVSTRGRKGKKGGGVEGSILTLLLKRAFPEKPEGDDRLDRALAEIERLKDDKHTDAMEAMQAQIAALANRSPAEEYQKAKDTISAIAGPPQVQLGDGSPAALLIKDTGDKLENALSRVAGLFERVLLREGQFVPEEADAAALEAQAADVLSQMEEPVAAHQSEESVVLRGVLWPNTIKG</sequence>
<protein>
    <submittedName>
        <fullName evidence="2">Uncharacterized protein</fullName>
    </submittedName>
</protein>
<comment type="caution">
    <text evidence="2">The sequence shown here is derived from an EMBL/GenBank/DDBJ whole genome shotgun (WGS) entry which is preliminary data.</text>
</comment>
<dbReference type="AlphaFoldDB" id="A0A0F9FWP2"/>
<accession>A0A0F9FWP2</accession>
<dbReference type="EMBL" id="LAZR01028721">
    <property type="protein sequence ID" value="KKL61750.1"/>
    <property type="molecule type" value="Genomic_DNA"/>
</dbReference>
<organism evidence="2">
    <name type="scientific">marine sediment metagenome</name>
    <dbReference type="NCBI Taxonomy" id="412755"/>
    <lineage>
        <taxon>unclassified sequences</taxon>
        <taxon>metagenomes</taxon>
        <taxon>ecological metagenomes</taxon>
    </lineage>
</organism>
<evidence type="ECO:0000256" key="1">
    <source>
        <dbReference type="SAM" id="MobiDB-lite"/>
    </source>
</evidence>
<gene>
    <name evidence="2" type="ORF">LCGC14_2192200</name>
</gene>
<proteinExistence type="predicted"/>
<feature type="compositionally biased region" description="Acidic residues" evidence="1">
    <location>
        <begin position="229"/>
        <end position="241"/>
    </location>
</feature>